<name>A0ABY7GE84_MYAAR</name>
<feature type="non-terminal residue" evidence="1">
    <location>
        <position position="1"/>
    </location>
</feature>
<organism evidence="1 2">
    <name type="scientific">Mya arenaria</name>
    <name type="common">Soft-shell clam</name>
    <dbReference type="NCBI Taxonomy" id="6604"/>
    <lineage>
        <taxon>Eukaryota</taxon>
        <taxon>Metazoa</taxon>
        <taxon>Spiralia</taxon>
        <taxon>Lophotrochozoa</taxon>
        <taxon>Mollusca</taxon>
        <taxon>Bivalvia</taxon>
        <taxon>Autobranchia</taxon>
        <taxon>Heteroconchia</taxon>
        <taxon>Euheterodonta</taxon>
        <taxon>Imparidentia</taxon>
        <taxon>Neoheterodontei</taxon>
        <taxon>Myida</taxon>
        <taxon>Myoidea</taxon>
        <taxon>Myidae</taxon>
        <taxon>Mya</taxon>
    </lineage>
</organism>
<dbReference type="Proteomes" id="UP001164746">
    <property type="component" value="Chromosome 17"/>
</dbReference>
<dbReference type="InterPro" id="IPR043502">
    <property type="entry name" value="DNA/RNA_pol_sf"/>
</dbReference>
<dbReference type="Gene3D" id="3.30.70.270">
    <property type="match status" value="1"/>
</dbReference>
<keyword evidence="2" id="KW-1185">Reference proteome</keyword>
<dbReference type="InterPro" id="IPR043128">
    <property type="entry name" value="Rev_trsase/Diguanyl_cyclase"/>
</dbReference>
<evidence type="ECO:0008006" key="3">
    <source>
        <dbReference type="Google" id="ProtNLM"/>
    </source>
</evidence>
<evidence type="ECO:0000313" key="2">
    <source>
        <dbReference type="Proteomes" id="UP001164746"/>
    </source>
</evidence>
<evidence type="ECO:0000313" key="1">
    <source>
        <dbReference type="EMBL" id="WAR31834.1"/>
    </source>
</evidence>
<reference evidence="1" key="1">
    <citation type="submission" date="2022-11" db="EMBL/GenBank/DDBJ databases">
        <title>Centuries of genome instability and evolution in soft-shell clam transmissible cancer (bioRxiv).</title>
        <authorList>
            <person name="Hart S.F.M."/>
            <person name="Yonemitsu M.A."/>
            <person name="Giersch R.M."/>
            <person name="Beal B.F."/>
            <person name="Arriagada G."/>
            <person name="Davis B.W."/>
            <person name="Ostrander E.A."/>
            <person name="Goff S.P."/>
            <person name="Metzger M.J."/>
        </authorList>
    </citation>
    <scope>NUCLEOTIDE SEQUENCE</scope>
    <source>
        <strain evidence="1">MELC-2E11</strain>
        <tissue evidence="1">Siphon/mantle</tissue>
    </source>
</reference>
<sequence length="105" mass="12139">VYMITQSPDTRRKTPEKVTDMLREVIVKESNYDLWYSPVVEKANSGEYGFAVNYRKLKKVIKPKAFPLQCFSDLLHSISESHAQYFTSFDLGIAFWHVSPSESSK</sequence>
<dbReference type="SUPFAM" id="SSF56672">
    <property type="entry name" value="DNA/RNA polymerases"/>
    <property type="match status" value="1"/>
</dbReference>
<dbReference type="Gene3D" id="3.10.10.10">
    <property type="entry name" value="HIV Type 1 Reverse Transcriptase, subunit A, domain 1"/>
    <property type="match status" value="1"/>
</dbReference>
<protein>
    <recommendedName>
        <fullName evidence="3">Reverse transcriptase</fullName>
    </recommendedName>
</protein>
<proteinExistence type="predicted"/>
<accession>A0ABY7GE84</accession>
<gene>
    <name evidence="1" type="ORF">MAR_034376</name>
</gene>
<dbReference type="EMBL" id="CP111028">
    <property type="protein sequence ID" value="WAR31834.1"/>
    <property type="molecule type" value="Genomic_DNA"/>
</dbReference>